<comment type="caution">
    <text evidence="4">The sequence shown here is derived from an EMBL/GenBank/DDBJ whole genome shotgun (WGS) entry which is preliminary data.</text>
</comment>
<evidence type="ECO:0000256" key="1">
    <source>
        <dbReference type="ARBA" id="ARBA00022857"/>
    </source>
</evidence>
<dbReference type="Gene3D" id="3.90.25.10">
    <property type="entry name" value="UDP-galactose 4-epimerase, domain 1"/>
    <property type="match status" value="1"/>
</dbReference>
<dbReference type="AlphaFoldDB" id="K2S197"/>
<feature type="domain" description="NmrA-like" evidence="3">
    <location>
        <begin position="5"/>
        <end position="243"/>
    </location>
</feature>
<dbReference type="GO" id="GO:0016491">
    <property type="term" value="F:oxidoreductase activity"/>
    <property type="evidence" value="ECO:0007669"/>
    <property type="project" value="UniProtKB-KW"/>
</dbReference>
<dbReference type="STRING" id="1126212.K2S197"/>
<dbReference type="SUPFAM" id="SSF51735">
    <property type="entry name" value="NAD(P)-binding Rossmann-fold domains"/>
    <property type="match status" value="1"/>
</dbReference>
<dbReference type="InParanoid" id="K2S197"/>
<evidence type="ECO:0000313" key="4">
    <source>
        <dbReference type="EMBL" id="EKG20778.1"/>
    </source>
</evidence>
<dbReference type="Pfam" id="PF05368">
    <property type="entry name" value="NmrA"/>
    <property type="match status" value="1"/>
</dbReference>
<dbReference type="Gene3D" id="3.40.50.720">
    <property type="entry name" value="NAD(P)-binding Rossmann-like Domain"/>
    <property type="match status" value="1"/>
</dbReference>
<dbReference type="VEuPathDB" id="FungiDB:MPH_01945"/>
<protein>
    <submittedName>
        <fullName evidence="4">NmrA-like protein</fullName>
    </submittedName>
</protein>
<sequence length="304" mass="33027">MSDIQKVAVVGASGNTGTAIVDALLKHGFEVTAITREGSTATFPPSVSLKRVDVSSKDGVLSAIRGQDAVVSCIAQAAVGGQDVILDAAVEAKVKRFLPSDYGIDYISARSTKVGKCLEGKVQTVDYLNKLTQQHTWFSWTGVATGMFFDWGLERGALGFDLKTRTATIIDSGNEAFSTTNLATIGQAVASILHHPEQTANRMVKISSFKTTQNEVLQLLQAESGEKWQVKNTTGQDVENIGDSLQQSGNPLCFVLYLQRYTFSDGGNTVWKDDENDNKLLELKQDEDIRETIRRVLGESSSRV</sequence>
<dbReference type="HOGENOM" id="CLU_044876_3_3_1"/>
<accession>K2S197</accession>
<evidence type="ECO:0000259" key="3">
    <source>
        <dbReference type="Pfam" id="PF05368"/>
    </source>
</evidence>
<dbReference type="Proteomes" id="UP000007129">
    <property type="component" value="Unassembled WGS sequence"/>
</dbReference>
<proteinExistence type="predicted"/>
<dbReference type="InterPro" id="IPR051609">
    <property type="entry name" value="NmrA/Isoflavone_reductase-like"/>
</dbReference>
<reference evidence="4 5" key="1">
    <citation type="journal article" date="2012" name="BMC Genomics">
        <title>Tools to kill: Genome of one of the most destructive plant pathogenic fungi Macrophomina phaseolina.</title>
        <authorList>
            <person name="Islam M.S."/>
            <person name="Haque M.S."/>
            <person name="Islam M.M."/>
            <person name="Emdad E.M."/>
            <person name="Halim A."/>
            <person name="Hossen Q.M.M."/>
            <person name="Hossain M.Z."/>
            <person name="Ahmed B."/>
            <person name="Rahim S."/>
            <person name="Rahman M.S."/>
            <person name="Alam M.M."/>
            <person name="Hou S."/>
            <person name="Wan X."/>
            <person name="Saito J.A."/>
            <person name="Alam M."/>
        </authorList>
    </citation>
    <scope>NUCLEOTIDE SEQUENCE [LARGE SCALE GENOMIC DNA]</scope>
    <source>
        <strain evidence="4 5">MS6</strain>
    </source>
</reference>
<dbReference type="PANTHER" id="PTHR47706">
    <property type="entry name" value="NMRA-LIKE FAMILY PROTEIN"/>
    <property type="match status" value="1"/>
</dbReference>
<name>K2S197_MACPH</name>
<dbReference type="InterPro" id="IPR008030">
    <property type="entry name" value="NmrA-like"/>
</dbReference>
<dbReference type="InterPro" id="IPR036291">
    <property type="entry name" value="NAD(P)-bd_dom_sf"/>
</dbReference>
<dbReference type="InterPro" id="IPR045312">
    <property type="entry name" value="PCBER-like"/>
</dbReference>
<dbReference type="PANTHER" id="PTHR47706:SF9">
    <property type="entry name" value="NMRA-LIKE DOMAIN-CONTAINING PROTEIN-RELATED"/>
    <property type="match status" value="1"/>
</dbReference>
<dbReference type="OrthoDB" id="9984533at2759"/>
<dbReference type="eggNOG" id="ENOG502S12R">
    <property type="taxonomic scope" value="Eukaryota"/>
</dbReference>
<dbReference type="EMBL" id="AHHD01000079">
    <property type="protein sequence ID" value="EKG20778.1"/>
    <property type="molecule type" value="Genomic_DNA"/>
</dbReference>
<evidence type="ECO:0000256" key="2">
    <source>
        <dbReference type="ARBA" id="ARBA00023002"/>
    </source>
</evidence>
<keyword evidence="2" id="KW-0560">Oxidoreductase</keyword>
<gene>
    <name evidence="4" type="ORF">MPH_01945</name>
</gene>
<evidence type="ECO:0000313" key="5">
    <source>
        <dbReference type="Proteomes" id="UP000007129"/>
    </source>
</evidence>
<organism evidence="4 5">
    <name type="scientific">Macrophomina phaseolina (strain MS6)</name>
    <name type="common">Charcoal rot fungus</name>
    <dbReference type="NCBI Taxonomy" id="1126212"/>
    <lineage>
        <taxon>Eukaryota</taxon>
        <taxon>Fungi</taxon>
        <taxon>Dikarya</taxon>
        <taxon>Ascomycota</taxon>
        <taxon>Pezizomycotina</taxon>
        <taxon>Dothideomycetes</taxon>
        <taxon>Dothideomycetes incertae sedis</taxon>
        <taxon>Botryosphaeriales</taxon>
        <taxon>Botryosphaeriaceae</taxon>
        <taxon>Macrophomina</taxon>
    </lineage>
</organism>
<dbReference type="CDD" id="cd05259">
    <property type="entry name" value="PCBER_SDR_a"/>
    <property type="match status" value="1"/>
</dbReference>
<keyword evidence="1" id="KW-0521">NADP</keyword>